<dbReference type="InterPro" id="IPR012859">
    <property type="entry name" value="Pilin_N_archaeal"/>
</dbReference>
<keyword evidence="5" id="KW-1185">Reference proteome</keyword>
<dbReference type="Pfam" id="PF07790">
    <property type="entry name" value="Pilin_N"/>
    <property type="match status" value="1"/>
</dbReference>
<evidence type="ECO:0000256" key="2">
    <source>
        <dbReference type="SAM" id="Phobius"/>
    </source>
</evidence>
<dbReference type="Proteomes" id="UP001168423">
    <property type="component" value="Unassembled WGS sequence"/>
</dbReference>
<dbReference type="RefSeq" id="WP_301677980.1">
    <property type="nucleotide sequence ID" value="NZ_VCYI01000013.1"/>
</dbReference>
<keyword evidence="2" id="KW-1133">Transmembrane helix</keyword>
<name>A0ABT8M454_9EURY</name>
<reference evidence="4" key="1">
    <citation type="submission" date="2019-05" db="EMBL/GenBank/DDBJ databases">
        <title>Isolation and characterization of methanogens from the cold seep sediment at Four-Way Closure Ridge.</title>
        <authorList>
            <person name="You Y.-T."/>
            <person name="Chen S.-C."/>
            <person name="Zhang W.-L."/>
            <person name="Lai M.-C."/>
        </authorList>
    </citation>
    <scope>NUCLEOTIDE SEQUENCE</scope>
    <source>
        <strain evidence="4">FWC-SCC3</strain>
    </source>
</reference>
<comment type="caution">
    <text evidence="4">The sequence shown here is derived from an EMBL/GenBank/DDBJ whole genome shotgun (WGS) entry which is preliminary data.</text>
</comment>
<keyword evidence="2" id="KW-0812">Transmembrane</keyword>
<evidence type="ECO:0000256" key="1">
    <source>
        <dbReference type="SAM" id="MobiDB-lite"/>
    </source>
</evidence>
<dbReference type="PANTHER" id="PTHR11532">
    <property type="entry name" value="PROTEASE M14 CARBOXYPEPTIDASE"/>
    <property type="match status" value="1"/>
</dbReference>
<dbReference type="PROSITE" id="PS50093">
    <property type="entry name" value="PKD"/>
    <property type="match status" value="1"/>
</dbReference>
<dbReference type="InterPro" id="IPR022409">
    <property type="entry name" value="PKD/Chitinase_dom"/>
</dbReference>
<dbReference type="Gene3D" id="2.60.40.10">
    <property type="entry name" value="Immunoglobulins"/>
    <property type="match status" value="1"/>
</dbReference>
<feature type="region of interest" description="Disordered" evidence="1">
    <location>
        <begin position="143"/>
        <end position="170"/>
    </location>
</feature>
<dbReference type="Pfam" id="PF18911">
    <property type="entry name" value="PKD_4"/>
    <property type="match status" value="1"/>
</dbReference>
<evidence type="ECO:0000313" key="4">
    <source>
        <dbReference type="EMBL" id="MDN7013385.1"/>
    </source>
</evidence>
<accession>A0ABT8M454</accession>
<dbReference type="PANTHER" id="PTHR11532:SF57">
    <property type="entry name" value="CARBOXYPEPTIDASE D, B"/>
    <property type="match status" value="1"/>
</dbReference>
<dbReference type="InterPro" id="IPR035986">
    <property type="entry name" value="PKD_dom_sf"/>
</dbReference>
<feature type="domain" description="PKD" evidence="3">
    <location>
        <begin position="174"/>
        <end position="257"/>
    </location>
</feature>
<evidence type="ECO:0000259" key="3">
    <source>
        <dbReference type="PROSITE" id="PS50093"/>
    </source>
</evidence>
<sequence length="544" mass="57393">MSGDTAVSDLIGVMALIAVFVTAAAILGVTLLSSPPGDAAPAMLARNVTVDGNLSIAHDGGDPLVRGHFAILIDGVDRTDDFSLADAPGDEHDTWTSWETGQVLVLNDDMPENAHIQIVAEGVGRTGSDWLLHDIGEGMPAPTTPTATQTVTPTPTLTPTPTPTQTATPTPIPPVANFTANVTIGTAPLAVQFTDESTGNVTAWLWDFGDGSTSTVQNPPHTYVTAGNYSVTLTASNAYGTSTLTKPDYIRVTKSFINFIIDENVVIYGNALQFKGKTVNGTGATIVITGGLDTDDFNEGASIAVSDIYIDGDTTLDEGSAGLGSPEVPGTIYVSGDLALEDGKRHIYGNVYVAGDFRLKDARIHGDVYVDGNLTLDWTPWIAPDAHIYYTGKITTPSNYDNSDATSILAKCIHRATVPGFTMPDQEMPPTKPADWYAAREYVSGGELTSGMKIFTDSYSSTVWRPTATNVVIIARTGDITITGMGGSSVTGVFFAPNGKVTFSGNSFEGVVITRDGFCVESGGTTVVFRNLEEYIADPADYPF</sequence>
<keyword evidence="2" id="KW-0472">Membrane</keyword>
<dbReference type="EMBL" id="VCYI01000013">
    <property type="protein sequence ID" value="MDN7013385.1"/>
    <property type="molecule type" value="Genomic_DNA"/>
</dbReference>
<feature type="compositionally biased region" description="Low complexity" evidence="1">
    <location>
        <begin position="143"/>
        <end position="155"/>
    </location>
</feature>
<dbReference type="CDD" id="cd00146">
    <property type="entry name" value="PKD"/>
    <property type="match status" value="1"/>
</dbReference>
<organism evidence="4 5">
    <name type="scientific">Methanoculleus methanifontis</name>
    <dbReference type="NCBI Taxonomy" id="2584086"/>
    <lineage>
        <taxon>Archaea</taxon>
        <taxon>Methanobacteriati</taxon>
        <taxon>Methanobacteriota</taxon>
        <taxon>Stenosarchaea group</taxon>
        <taxon>Methanomicrobia</taxon>
        <taxon>Methanomicrobiales</taxon>
        <taxon>Methanomicrobiaceae</taxon>
        <taxon>Methanoculleus</taxon>
    </lineage>
</organism>
<evidence type="ECO:0000313" key="5">
    <source>
        <dbReference type="Proteomes" id="UP001168423"/>
    </source>
</evidence>
<feature type="transmembrane region" description="Helical" evidence="2">
    <location>
        <begin position="12"/>
        <end position="32"/>
    </location>
</feature>
<dbReference type="SUPFAM" id="SSF49299">
    <property type="entry name" value="PKD domain"/>
    <property type="match status" value="1"/>
</dbReference>
<dbReference type="InterPro" id="IPR013783">
    <property type="entry name" value="Ig-like_fold"/>
</dbReference>
<dbReference type="SMART" id="SM00089">
    <property type="entry name" value="PKD"/>
    <property type="match status" value="1"/>
</dbReference>
<dbReference type="InterPro" id="IPR050753">
    <property type="entry name" value="Peptidase_M14_domain"/>
</dbReference>
<proteinExistence type="predicted"/>
<protein>
    <submittedName>
        <fullName evidence="4">PKD domain-containing protein</fullName>
    </submittedName>
</protein>
<gene>
    <name evidence="4" type="ORF">FGW20_10105</name>
</gene>
<dbReference type="InterPro" id="IPR000601">
    <property type="entry name" value="PKD_dom"/>
</dbReference>